<comment type="caution">
    <text evidence="1">The sequence shown here is derived from an EMBL/GenBank/DDBJ whole genome shotgun (WGS) entry which is preliminary data.</text>
</comment>
<name>A0A1D1VPF0_RAMVA</name>
<proteinExistence type="predicted"/>
<protein>
    <submittedName>
        <fullName evidence="1">Uncharacterized protein</fullName>
    </submittedName>
</protein>
<dbReference type="Proteomes" id="UP000186922">
    <property type="component" value="Unassembled WGS sequence"/>
</dbReference>
<keyword evidence="2" id="KW-1185">Reference proteome</keyword>
<evidence type="ECO:0000313" key="2">
    <source>
        <dbReference type="Proteomes" id="UP000186922"/>
    </source>
</evidence>
<gene>
    <name evidence="1" type="primary">RvY_12286-1</name>
    <name evidence="1" type="synonym">RvY_12286.1</name>
    <name evidence="1" type="ORF">RvY_12286</name>
</gene>
<accession>A0A1D1VPF0</accession>
<sequence length="101" mass="11276">MSCEIFKPLLKVPLHDGVYAEECVKESVGYVKGPESDQERISLLAMENAPGVNFKVRCYTDQGFGYLVKAPKEEEQWITSVEAGGLGYDWSLHEVLGRNPP</sequence>
<dbReference type="EMBL" id="BDGG01000007">
    <property type="protein sequence ID" value="GAV01598.1"/>
    <property type="molecule type" value="Genomic_DNA"/>
</dbReference>
<reference evidence="1 2" key="1">
    <citation type="journal article" date="2016" name="Nat. Commun.">
        <title>Extremotolerant tardigrade genome and improved radiotolerance of human cultured cells by tardigrade-unique protein.</title>
        <authorList>
            <person name="Hashimoto T."/>
            <person name="Horikawa D.D."/>
            <person name="Saito Y."/>
            <person name="Kuwahara H."/>
            <person name="Kozuka-Hata H."/>
            <person name="Shin-I T."/>
            <person name="Minakuchi Y."/>
            <person name="Ohishi K."/>
            <person name="Motoyama A."/>
            <person name="Aizu T."/>
            <person name="Enomoto A."/>
            <person name="Kondo K."/>
            <person name="Tanaka S."/>
            <person name="Hara Y."/>
            <person name="Koshikawa S."/>
            <person name="Sagara H."/>
            <person name="Miura T."/>
            <person name="Yokobori S."/>
            <person name="Miyagawa K."/>
            <person name="Suzuki Y."/>
            <person name="Kubo T."/>
            <person name="Oyama M."/>
            <person name="Kohara Y."/>
            <person name="Fujiyama A."/>
            <person name="Arakawa K."/>
            <person name="Katayama T."/>
            <person name="Toyoda A."/>
            <person name="Kunieda T."/>
        </authorList>
    </citation>
    <scope>NUCLEOTIDE SEQUENCE [LARGE SCALE GENOMIC DNA]</scope>
    <source>
        <strain evidence="1 2">YOKOZUNA-1</strain>
    </source>
</reference>
<evidence type="ECO:0000313" key="1">
    <source>
        <dbReference type="EMBL" id="GAV01598.1"/>
    </source>
</evidence>
<dbReference type="AlphaFoldDB" id="A0A1D1VPF0"/>
<organism evidence="1 2">
    <name type="scientific">Ramazzottius varieornatus</name>
    <name type="common">Water bear</name>
    <name type="synonym">Tardigrade</name>
    <dbReference type="NCBI Taxonomy" id="947166"/>
    <lineage>
        <taxon>Eukaryota</taxon>
        <taxon>Metazoa</taxon>
        <taxon>Ecdysozoa</taxon>
        <taxon>Tardigrada</taxon>
        <taxon>Eutardigrada</taxon>
        <taxon>Parachela</taxon>
        <taxon>Hypsibioidea</taxon>
        <taxon>Ramazzottiidae</taxon>
        <taxon>Ramazzottius</taxon>
    </lineage>
</organism>